<evidence type="ECO:0000256" key="8">
    <source>
        <dbReference type="ARBA" id="ARBA00022989"/>
    </source>
</evidence>
<evidence type="ECO:0000256" key="6">
    <source>
        <dbReference type="ARBA" id="ARBA00022692"/>
    </source>
</evidence>
<comment type="caution">
    <text evidence="11">The sequence shown here is derived from an EMBL/GenBank/DDBJ whole genome shotgun (WGS) entry which is preliminary data.</text>
</comment>
<keyword evidence="4" id="KW-1003">Cell membrane</keyword>
<dbReference type="PANTHER" id="PTHR33446">
    <property type="entry name" value="PROTEIN TONB-RELATED"/>
    <property type="match status" value="1"/>
</dbReference>
<dbReference type="SUPFAM" id="SSF74653">
    <property type="entry name" value="TolA/TonB C-terminal domain"/>
    <property type="match status" value="1"/>
</dbReference>
<keyword evidence="6" id="KW-0812">Transmembrane</keyword>
<evidence type="ECO:0000256" key="3">
    <source>
        <dbReference type="ARBA" id="ARBA00022448"/>
    </source>
</evidence>
<evidence type="ECO:0000256" key="4">
    <source>
        <dbReference type="ARBA" id="ARBA00022475"/>
    </source>
</evidence>
<dbReference type="GO" id="GO:0015031">
    <property type="term" value="P:protein transport"/>
    <property type="evidence" value="ECO:0007669"/>
    <property type="project" value="UniProtKB-KW"/>
</dbReference>
<dbReference type="Pfam" id="PF03544">
    <property type="entry name" value="TonB_C"/>
    <property type="match status" value="1"/>
</dbReference>
<dbReference type="Gene3D" id="3.30.1150.10">
    <property type="match status" value="1"/>
</dbReference>
<evidence type="ECO:0000256" key="2">
    <source>
        <dbReference type="ARBA" id="ARBA00006555"/>
    </source>
</evidence>
<keyword evidence="8" id="KW-1133">Transmembrane helix</keyword>
<organism evidence="11">
    <name type="scientific">mine drainage metagenome</name>
    <dbReference type="NCBI Taxonomy" id="410659"/>
    <lineage>
        <taxon>unclassified sequences</taxon>
        <taxon>metagenomes</taxon>
        <taxon>ecological metagenomes</taxon>
    </lineage>
</organism>
<dbReference type="AlphaFoldDB" id="A0A1J5SQ45"/>
<proteinExistence type="inferred from homology"/>
<keyword evidence="7" id="KW-0653">Protein transport</keyword>
<dbReference type="InterPro" id="IPR051045">
    <property type="entry name" value="TonB-dependent_transducer"/>
</dbReference>
<name>A0A1J5SQ45_9ZZZZ</name>
<dbReference type="EMBL" id="MLJW01000063">
    <property type="protein sequence ID" value="OIR03756.1"/>
    <property type="molecule type" value="Genomic_DNA"/>
</dbReference>
<gene>
    <name evidence="11" type="ORF">GALL_141730</name>
</gene>
<sequence>MRRDLIIGIFVSILAHVGFLYGSNLFPKHRVVKHVVADTTETIDLTMPKLEEEPEVVQDTSNDSSAAQVQDFAPPMQADVPSLITVDSFVQQIEPPPPEGIKPNANLMNIPVNRGNVGSKLSNVFNLADLDQPPVPRVQQKPIYPFEMRRAGITGTCVVAFIVDVNGDVRDAYAIRSTQREFEQPAVQAVMKWKFRPGKKGGKAVNTRMLVPIEFSLNNSDD</sequence>
<evidence type="ECO:0000313" key="11">
    <source>
        <dbReference type="EMBL" id="OIR03756.1"/>
    </source>
</evidence>
<evidence type="ECO:0000259" key="10">
    <source>
        <dbReference type="PROSITE" id="PS52015"/>
    </source>
</evidence>
<dbReference type="InterPro" id="IPR037682">
    <property type="entry name" value="TonB_C"/>
</dbReference>
<dbReference type="NCBIfam" id="TIGR01352">
    <property type="entry name" value="tonB_Cterm"/>
    <property type="match status" value="1"/>
</dbReference>
<dbReference type="InterPro" id="IPR006260">
    <property type="entry name" value="TonB/TolA_C"/>
</dbReference>
<protein>
    <submittedName>
        <fullName evidence="11">Gram-negative bacterial tonB protein</fullName>
    </submittedName>
</protein>
<dbReference type="PROSITE" id="PS52015">
    <property type="entry name" value="TONB_CTD"/>
    <property type="match status" value="1"/>
</dbReference>
<evidence type="ECO:0000256" key="5">
    <source>
        <dbReference type="ARBA" id="ARBA00022519"/>
    </source>
</evidence>
<comment type="similarity">
    <text evidence="2">Belongs to the TonB family.</text>
</comment>
<dbReference type="GO" id="GO:0005886">
    <property type="term" value="C:plasma membrane"/>
    <property type="evidence" value="ECO:0007669"/>
    <property type="project" value="UniProtKB-SubCell"/>
</dbReference>
<accession>A0A1J5SQ45</accession>
<evidence type="ECO:0000256" key="7">
    <source>
        <dbReference type="ARBA" id="ARBA00022927"/>
    </source>
</evidence>
<feature type="domain" description="TonB C-terminal" evidence="10">
    <location>
        <begin position="129"/>
        <end position="222"/>
    </location>
</feature>
<evidence type="ECO:0000256" key="9">
    <source>
        <dbReference type="ARBA" id="ARBA00023136"/>
    </source>
</evidence>
<keyword evidence="9" id="KW-0472">Membrane</keyword>
<keyword evidence="5" id="KW-0997">Cell inner membrane</keyword>
<comment type="subcellular location">
    <subcellularLocation>
        <location evidence="1">Cell inner membrane</location>
        <topology evidence="1">Single-pass membrane protein</topology>
        <orientation evidence="1">Periplasmic side</orientation>
    </subcellularLocation>
</comment>
<dbReference type="GO" id="GO:0055085">
    <property type="term" value="P:transmembrane transport"/>
    <property type="evidence" value="ECO:0007669"/>
    <property type="project" value="InterPro"/>
</dbReference>
<keyword evidence="3" id="KW-0813">Transport</keyword>
<evidence type="ECO:0000256" key="1">
    <source>
        <dbReference type="ARBA" id="ARBA00004383"/>
    </source>
</evidence>
<reference evidence="11" key="1">
    <citation type="submission" date="2016-10" db="EMBL/GenBank/DDBJ databases">
        <title>Sequence of Gallionella enrichment culture.</title>
        <authorList>
            <person name="Poehlein A."/>
            <person name="Muehling M."/>
            <person name="Daniel R."/>
        </authorList>
    </citation>
    <scope>NUCLEOTIDE SEQUENCE</scope>
</reference>